<feature type="transmembrane region" description="Helical" evidence="5">
    <location>
        <begin position="75"/>
        <end position="107"/>
    </location>
</feature>
<evidence type="ECO:0000259" key="6">
    <source>
        <dbReference type="SMART" id="SM00752"/>
    </source>
</evidence>
<sequence length="312" mass="35867">MLPTTDSLRNSIGLSAFRCLLAGLVMKNMIFYLPMADNLLGAEAIVDYDTYLGTMYAQGLHYFIYPFHAPYAPQLFVILTFCVAFLLFFGIFGRITALVLWLLLVLFKLRNGFILDGSDNVIEVTLPFLILADAYRYNTLSSTTAAPKTGTLAEMGRLVMRYASLALLIQVCFVYFFTALAKLQGDLWLNGTATYYTMRVDEFRQTDWNIALTQNHYFVVLSTYFTILWELSFAFLIWFRKTRWVVIVGGFLLHVGIWYFMRIDNFSWIMIGSYAMFITNRDYVRLLAYVRQLVGRQSRSRELAPAAGQLTT</sequence>
<dbReference type="OrthoDB" id="1260738at2"/>
<dbReference type="InterPro" id="IPR011020">
    <property type="entry name" value="HTTM-like"/>
</dbReference>
<keyword evidence="2 5" id="KW-0812">Transmembrane</keyword>
<dbReference type="GO" id="GO:0012505">
    <property type="term" value="C:endomembrane system"/>
    <property type="evidence" value="ECO:0007669"/>
    <property type="project" value="UniProtKB-SubCell"/>
</dbReference>
<dbReference type="InterPro" id="IPR052964">
    <property type="entry name" value="Sporulation_signal_mat"/>
</dbReference>
<keyword evidence="3 5" id="KW-1133">Transmembrane helix</keyword>
<feature type="domain" description="HTTM-like" evidence="6">
    <location>
        <begin position="9"/>
        <end position="282"/>
    </location>
</feature>
<evidence type="ECO:0000256" key="1">
    <source>
        <dbReference type="ARBA" id="ARBA00004127"/>
    </source>
</evidence>
<proteinExistence type="predicted"/>
<evidence type="ECO:0000256" key="2">
    <source>
        <dbReference type="ARBA" id="ARBA00022692"/>
    </source>
</evidence>
<dbReference type="SMART" id="SM00752">
    <property type="entry name" value="HTTM"/>
    <property type="match status" value="1"/>
</dbReference>
<comment type="subcellular location">
    <subcellularLocation>
        <location evidence="1">Endomembrane system</location>
        <topology evidence="1">Multi-pass membrane protein</topology>
    </subcellularLocation>
</comment>
<dbReference type="Proteomes" id="UP000270291">
    <property type="component" value="Unassembled WGS sequence"/>
</dbReference>
<dbReference type="RefSeq" id="WP_125436499.1">
    <property type="nucleotide sequence ID" value="NZ_RWIU01000002.1"/>
</dbReference>
<dbReference type="EMBL" id="RWIU01000002">
    <property type="protein sequence ID" value="RSK44338.1"/>
    <property type="molecule type" value="Genomic_DNA"/>
</dbReference>
<feature type="transmembrane region" description="Helical" evidence="5">
    <location>
        <begin position="12"/>
        <end position="33"/>
    </location>
</feature>
<evidence type="ECO:0000256" key="4">
    <source>
        <dbReference type="ARBA" id="ARBA00023136"/>
    </source>
</evidence>
<comment type="caution">
    <text evidence="7">The sequence shown here is derived from an EMBL/GenBank/DDBJ whole genome shotgun (WGS) entry which is preliminary data.</text>
</comment>
<reference evidence="7 8" key="1">
    <citation type="submission" date="2018-12" db="EMBL/GenBank/DDBJ databases">
        <authorList>
            <person name="Feng G."/>
            <person name="Zhu H."/>
        </authorList>
    </citation>
    <scope>NUCLEOTIDE SEQUENCE [LARGE SCALE GENOMIC DNA]</scope>
    <source>
        <strain evidence="7 8">LMG 26000</strain>
    </source>
</reference>
<accession>A0A3R9MKA3</accession>
<keyword evidence="4 5" id="KW-0472">Membrane</keyword>
<dbReference type="InterPro" id="IPR053934">
    <property type="entry name" value="HTTM_dom"/>
</dbReference>
<dbReference type="Pfam" id="PF05090">
    <property type="entry name" value="HTTM"/>
    <property type="match status" value="1"/>
</dbReference>
<feature type="transmembrane region" description="Helical" evidence="5">
    <location>
        <begin position="217"/>
        <end position="237"/>
    </location>
</feature>
<evidence type="ECO:0000256" key="5">
    <source>
        <dbReference type="SAM" id="Phobius"/>
    </source>
</evidence>
<dbReference type="PANTHER" id="PTHR39535">
    <property type="entry name" value="SPORULATION-DELAYING PROTEIN SDPB"/>
    <property type="match status" value="1"/>
</dbReference>
<organism evidence="7 8">
    <name type="scientific">Hymenobacter perfusus</name>
    <dbReference type="NCBI Taxonomy" id="1236770"/>
    <lineage>
        <taxon>Bacteria</taxon>
        <taxon>Pseudomonadati</taxon>
        <taxon>Bacteroidota</taxon>
        <taxon>Cytophagia</taxon>
        <taxon>Cytophagales</taxon>
        <taxon>Hymenobacteraceae</taxon>
        <taxon>Hymenobacter</taxon>
    </lineage>
</organism>
<evidence type="ECO:0000256" key="3">
    <source>
        <dbReference type="ARBA" id="ARBA00022989"/>
    </source>
</evidence>
<feature type="transmembrane region" description="Helical" evidence="5">
    <location>
        <begin position="244"/>
        <end position="261"/>
    </location>
</feature>
<dbReference type="AlphaFoldDB" id="A0A3R9MKA3"/>
<name>A0A3R9MKA3_9BACT</name>
<gene>
    <name evidence="7" type="ORF">EI293_07325</name>
</gene>
<evidence type="ECO:0000313" key="7">
    <source>
        <dbReference type="EMBL" id="RSK44338.1"/>
    </source>
</evidence>
<protein>
    <recommendedName>
        <fullName evidence="6">HTTM-like domain-containing protein</fullName>
    </recommendedName>
</protein>
<evidence type="ECO:0000313" key="8">
    <source>
        <dbReference type="Proteomes" id="UP000270291"/>
    </source>
</evidence>
<feature type="transmembrane region" description="Helical" evidence="5">
    <location>
        <begin position="162"/>
        <end position="181"/>
    </location>
</feature>
<dbReference type="PANTHER" id="PTHR39535:SF2">
    <property type="entry name" value="HTTM DOMAIN-CONTAINING PROTEIN"/>
    <property type="match status" value="1"/>
</dbReference>
<keyword evidence="8" id="KW-1185">Reference proteome</keyword>